<dbReference type="PANTHER" id="PTHR43479:SF11">
    <property type="entry name" value="ACREF_ENVCD OPERON REPRESSOR-RELATED"/>
    <property type="match status" value="1"/>
</dbReference>
<dbReference type="RefSeq" id="WP_193905866.1">
    <property type="nucleotide sequence ID" value="NZ_JADEXG010000014.1"/>
</dbReference>
<dbReference type="InterPro" id="IPR009057">
    <property type="entry name" value="Homeodomain-like_sf"/>
</dbReference>
<feature type="DNA-binding region" description="H-T-H motif" evidence="2">
    <location>
        <begin position="34"/>
        <end position="53"/>
    </location>
</feature>
<dbReference type="SUPFAM" id="SSF46689">
    <property type="entry name" value="Homeodomain-like"/>
    <property type="match status" value="1"/>
</dbReference>
<protein>
    <submittedName>
        <fullName evidence="4">TetR/AcrR family transcriptional regulator</fullName>
    </submittedName>
</protein>
<dbReference type="AlphaFoldDB" id="A0A8J7AAI6"/>
<evidence type="ECO:0000313" key="5">
    <source>
        <dbReference type="Proteomes" id="UP000636505"/>
    </source>
</evidence>
<proteinExistence type="predicted"/>
<dbReference type="SUPFAM" id="SSF48498">
    <property type="entry name" value="Tetracyclin repressor-like, C-terminal domain"/>
    <property type="match status" value="1"/>
</dbReference>
<dbReference type="PROSITE" id="PS50977">
    <property type="entry name" value="HTH_TETR_2"/>
    <property type="match status" value="1"/>
</dbReference>
<dbReference type="GO" id="GO:0003677">
    <property type="term" value="F:DNA binding"/>
    <property type="evidence" value="ECO:0007669"/>
    <property type="project" value="UniProtKB-UniRule"/>
</dbReference>
<evidence type="ECO:0000256" key="1">
    <source>
        <dbReference type="ARBA" id="ARBA00023125"/>
    </source>
</evidence>
<dbReference type="InterPro" id="IPR050624">
    <property type="entry name" value="HTH-type_Tx_Regulator"/>
</dbReference>
<dbReference type="Gene3D" id="1.10.357.10">
    <property type="entry name" value="Tetracycline Repressor, domain 2"/>
    <property type="match status" value="1"/>
</dbReference>
<organism evidence="4 5">
    <name type="scientific">Vasconcelosia minhoensis LEGE 07310</name>
    <dbReference type="NCBI Taxonomy" id="915328"/>
    <lineage>
        <taxon>Bacteria</taxon>
        <taxon>Bacillati</taxon>
        <taxon>Cyanobacteriota</taxon>
        <taxon>Cyanophyceae</taxon>
        <taxon>Nodosilineales</taxon>
        <taxon>Cymatolegaceae</taxon>
        <taxon>Vasconcelosia</taxon>
        <taxon>Vasconcelosia minhoensis</taxon>
    </lineage>
</organism>
<sequence>MPNQTFFNLPDKKRQLITELAIAEFASYDYDTASISNVVKQAKIAKGSFYQYFEDKKDLYLYLVNLAHQQKIDFLQQARPPKPEIGFFAYLRWLFRESAQFDLSHPALSQIINRAVYGNVPFRDEVLKQIQSASLLYVYRLVEQGVSQGDIDSGIDPDLATFVINTLADGLRYFIPQRLGLNPEQLTSEGAPEIDMQAVEQIFDELIYVLEHGMGSSSITKG</sequence>
<dbReference type="InterPro" id="IPR049488">
    <property type="entry name" value="TM_1030-like_C"/>
</dbReference>
<dbReference type="Proteomes" id="UP000636505">
    <property type="component" value="Unassembled WGS sequence"/>
</dbReference>
<evidence type="ECO:0000256" key="2">
    <source>
        <dbReference type="PROSITE-ProRule" id="PRU00335"/>
    </source>
</evidence>
<keyword evidence="1 2" id="KW-0238">DNA-binding</keyword>
<accession>A0A8J7AAI6</accession>
<evidence type="ECO:0000259" key="3">
    <source>
        <dbReference type="PROSITE" id="PS50977"/>
    </source>
</evidence>
<comment type="caution">
    <text evidence="4">The sequence shown here is derived from an EMBL/GenBank/DDBJ whole genome shotgun (WGS) entry which is preliminary data.</text>
</comment>
<dbReference type="InterPro" id="IPR036271">
    <property type="entry name" value="Tet_transcr_reg_TetR-rel_C_sf"/>
</dbReference>
<gene>
    <name evidence="4" type="ORF">IQ241_07820</name>
</gene>
<feature type="domain" description="HTH tetR-type" evidence="3">
    <location>
        <begin position="11"/>
        <end position="71"/>
    </location>
</feature>
<name>A0A8J7AAI6_9CYAN</name>
<dbReference type="Pfam" id="PF21256">
    <property type="entry name" value="TetR_C_5-like"/>
    <property type="match status" value="1"/>
</dbReference>
<dbReference type="EMBL" id="JADEXG010000014">
    <property type="protein sequence ID" value="MBE9077201.1"/>
    <property type="molecule type" value="Genomic_DNA"/>
</dbReference>
<keyword evidence="5" id="KW-1185">Reference proteome</keyword>
<reference evidence="4" key="1">
    <citation type="submission" date="2020-10" db="EMBL/GenBank/DDBJ databases">
        <authorList>
            <person name="Castelo-Branco R."/>
            <person name="Eusebio N."/>
            <person name="Adriana R."/>
            <person name="Vieira A."/>
            <person name="Brugerolle De Fraissinette N."/>
            <person name="Rezende De Castro R."/>
            <person name="Schneider M.P."/>
            <person name="Vasconcelos V."/>
            <person name="Leao P.N."/>
        </authorList>
    </citation>
    <scope>NUCLEOTIDE SEQUENCE</scope>
    <source>
        <strain evidence="4">LEGE 07310</strain>
    </source>
</reference>
<evidence type="ECO:0000313" key="4">
    <source>
        <dbReference type="EMBL" id="MBE9077201.1"/>
    </source>
</evidence>
<dbReference type="Pfam" id="PF00440">
    <property type="entry name" value="TetR_N"/>
    <property type="match status" value="1"/>
</dbReference>
<dbReference type="PANTHER" id="PTHR43479">
    <property type="entry name" value="ACREF/ENVCD OPERON REPRESSOR-RELATED"/>
    <property type="match status" value="1"/>
</dbReference>
<dbReference type="InterPro" id="IPR001647">
    <property type="entry name" value="HTH_TetR"/>
</dbReference>